<dbReference type="InterPro" id="IPR001842">
    <property type="entry name" value="Peptidase_M36"/>
</dbReference>
<dbReference type="Proteomes" id="UP000092993">
    <property type="component" value="Unassembled WGS sequence"/>
</dbReference>
<evidence type="ECO:0000256" key="3">
    <source>
        <dbReference type="ARBA" id="ARBA00022723"/>
    </source>
</evidence>
<keyword evidence="2 7" id="KW-0645">Protease</keyword>
<evidence type="ECO:0000313" key="10">
    <source>
        <dbReference type="EMBL" id="OBZ77808.1"/>
    </source>
</evidence>
<feature type="domain" description="FTP" evidence="9">
    <location>
        <begin position="71"/>
        <end position="106"/>
    </location>
</feature>
<dbReference type="InterPro" id="IPR050371">
    <property type="entry name" value="Fungal_virulence_M36"/>
</dbReference>
<evidence type="ECO:0000256" key="8">
    <source>
        <dbReference type="SAM" id="MobiDB-lite"/>
    </source>
</evidence>
<dbReference type="OrthoDB" id="3227768at2759"/>
<gene>
    <name evidence="10" type="primary">MEP10</name>
    <name evidence="10" type="ORF">A0H81_02731</name>
</gene>
<dbReference type="GO" id="GO:0008270">
    <property type="term" value="F:zinc ion binding"/>
    <property type="evidence" value="ECO:0007669"/>
    <property type="project" value="InterPro"/>
</dbReference>
<keyword evidence="4 7" id="KW-0378">Hydrolase</keyword>
<dbReference type="Gene3D" id="3.10.170.10">
    <property type="match status" value="1"/>
</dbReference>
<dbReference type="Pfam" id="PF02128">
    <property type="entry name" value="Peptidase_M36"/>
    <property type="match status" value="1"/>
</dbReference>
<evidence type="ECO:0000256" key="5">
    <source>
        <dbReference type="ARBA" id="ARBA00022833"/>
    </source>
</evidence>
<feature type="compositionally biased region" description="Low complexity" evidence="8">
    <location>
        <begin position="231"/>
        <end position="246"/>
    </location>
</feature>
<organism evidence="10 11">
    <name type="scientific">Grifola frondosa</name>
    <name type="common">Maitake</name>
    <name type="synonym">Polyporus frondosus</name>
    <dbReference type="NCBI Taxonomy" id="5627"/>
    <lineage>
        <taxon>Eukaryota</taxon>
        <taxon>Fungi</taxon>
        <taxon>Dikarya</taxon>
        <taxon>Basidiomycota</taxon>
        <taxon>Agaricomycotina</taxon>
        <taxon>Agaricomycetes</taxon>
        <taxon>Polyporales</taxon>
        <taxon>Grifolaceae</taxon>
        <taxon>Grifola</taxon>
    </lineage>
</organism>
<keyword evidence="6 7" id="KW-0482">Metalloprotease</keyword>
<evidence type="ECO:0000256" key="7">
    <source>
        <dbReference type="RuleBase" id="RU364017"/>
    </source>
</evidence>
<dbReference type="PANTHER" id="PTHR33478:SF1">
    <property type="entry name" value="EXTRACELLULAR METALLOPROTEINASE MEP"/>
    <property type="match status" value="1"/>
</dbReference>
<dbReference type="Pfam" id="PF07504">
    <property type="entry name" value="FTP"/>
    <property type="match status" value="1"/>
</dbReference>
<name>A0A1C7MLV8_GRIFR</name>
<keyword evidence="7" id="KW-0865">Zymogen</keyword>
<comment type="cofactor">
    <cofactor evidence="1 7">
        <name>Zn(2+)</name>
        <dbReference type="ChEBI" id="CHEBI:29105"/>
    </cofactor>
</comment>
<dbReference type="GO" id="GO:0006508">
    <property type="term" value="P:proteolysis"/>
    <property type="evidence" value="ECO:0007669"/>
    <property type="project" value="UniProtKB-KW"/>
</dbReference>
<dbReference type="PANTHER" id="PTHR33478">
    <property type="entry name" value="EXTRACELLULAR METALLOPROTEINASE MEP"/>
    <property type="match status" value="1"/>
</dbReference>
<keyword evidence="7" id="KW-0964">Secreted</keyword>
<evidence type="ECO:0000256" key="1">
    <source>
        <dbReference type="ARBA" id="ARBA00001947"/>
    </source>
</evidence>
<comment type="similarity">
    <text evidence="7">Belongs to the peptidase M36 family.</text>
</comment>
<evidence type="ECO:0000256" key="2">
    <source>
        <dbReference type="ARBA" id="ARBA00022670"/>
    </source>
</evidence>
<evidence type="ECO:0000313" key="11">
    <source>
        <dbReference type="Proteomes" id="UP000092993"/>
    </source>
</evidence>
<evidence type="ECO:0000256" key="4">
    <source>
        <dbReference type="ARBA" id="ARBA00022801"/>
    </source>
</evidence>
<proteinExistence type="inferred from homology"/>
<evidence type="ECO:0000256" key="6">
    <source>
        <dbReference type="ARBA" id="ARBA00023049"/>
    </source>
</evidence>
<keyword evidence="3 7" id="KW-0479">Metal-binding</keyword>
<dbReference type="GO" id="GO:0004222">
    <property type="term" value="F:metalloendopeptidase activity"/>
    <property type="evidence" value="ECO:0007669"/>
    <property type="project" value="InterPro"/>
</dbReference>
<dbReference type="OMA" id="MANFFAP"/>
<comment type="subcellular location">
    <subcellularLocation>
        <location evidence="7">Secreted</location>
    </subcellularLocation>
</comment>
<reference evidence="10 11" key="1">
    <citation type="submission" date="2016-03" db="EMBL/GenBank/DDBJ databases">
        <title>Whole genome sequencing of Grifola frondosa 9006-11.</title>
        <authorList>
            <person name="Min B."/>
            <person name="Park H."/>
            <person name="Kim J.-G."/>
            <person name="Cho H."/>
            <person name="Oh Y.-L."/>
            <person name="Kong W.-S."/>
            <person name="Choi I.-G."/>
        </authorList>
    </citation>
    <scope>NUCLEOTIDE SEQUENCE [LARGE SCALE GENOMIC DNA]</scope>
    <source>
        <strain evidence="10 11">9006-11</strain>
    </source>
</reference>
<dbReference type="EC" id="3.4.24.-" evidence="7"/>
<dbReference type="EMBL" id="LUGG01000002">
    <property type="protein sequence ID" value="OBZ77808.1"/>
    <property type="molecule type" value="Genomic_DNA"/>
</dbReference>
<sequence length="289" mass="30275">MRVRNIGRDFKIEAYHPESSYETFGTGIDHPLSKRVDASIEDSAIAFIQSHLGVDTDAVHVRSAFAGQAAQHVYVKQQINGVSVANAFANIAFNKDNKVVAFGSSFVKASKTPSATPSINIKDVISTAESVPGGKYDTENHPTLTLEYLVKDDGSVALTHVFQVGDEAAGTWYQAFVDAHSGGLVSIADFVTKSALTCPSDHKGGLDSSFETLTDLQGLGALPDGWRSDGTTSTTTTAASTAPNNNFGGGGSGNDRVKMSVQDSAGTDNADFLAPLMARADTCACSCGI</sequence>
<keyword evidence="5 7" id="KW-0862">Zinc</keyword>
<dbReference type="GO" id="GO:0005615">
    <property type="term" value="C:extracellular space"/>
    <property type="evidence" value="ECO:0007669"/>
    <property type="project" value="InterPro"/>
</dbReference>
<comment type="caution">
    <text evidence="10">The sequence shown here is derived from an EMBL/GenBank/DDBJ whole genome shotgun (WGS) entry which is preliminary data.</text>
</comment>
<accession>A0A1C7MLV8</accession>
<feature type="region of interest" description="Disordered" evidence="8">
    <location>
        <begin position="224"/>
        <end position="260"/>
    </location>
</feature>
<protein>
    <recommendedName>
        <fullName evidence="7">Extracellular metalloproteinase</fullName>
        <ecNumber evidence="7">3.4.24.-</ecNumber>
    </recommendedName>
    <alternativeName>
        <fullName evidence="7">Fungalysin</fullName>
    </alternativeName>
</protein>
<evidence type="ECO:0000259" key="9">
    <source>
        <dbReference type="Pfam" id="PF07504"/>
    </source>
</evidence>
<dbReference type="InterPro" id="IPR011096">
    <property type="entry name" value="FTP_domain"/>
</dbReference>
<keyword evidence="11" id="KW-1185">Reference proteome</keyword>
<dbReference type="AlphaFoldDB" id="A0A1C7MLV8"/>